<protein>
    <submittedName>
        <fullName evidence="2">Uncharacterized protein</fullName>
    </submittedName>
</protein>
<evidence type="ECO:0000256" key="1">
    <source>
        <dbReference type="SAM" id="MobiDB-lite"/>
    </source>
</evidence>
<organism evidence="2 3">
    <name type="scientific">Pelobates cultripes</name>
    <name type="common">Western spadefoot toad</name>
    <dbReference type="NCBI Taxonomy" id="61616"/>
    <lineage>
        <taxon>Eukaryota</taxon>
        <taxon>Metazoa</taxon>
        <taxon>Chordata</taxon>
        <taxon>Craniata</taxon>
        <taxon>Vertebrata</taxon>
        <taxon>Euteleostomi</taxon>
        <taxon>Amphibia</taxon>
        <taxon>Batrachia</taxon>
        <taxon>Anura</taxon>
        <taxon>Pelobatoidea</taxon>
        <taxon>Pelobatidae</taxon>
        <taxon>Pelobates</taxon>
    </lineage>
</organism>
<evidence type="ECO:0000313" key="3">
    <source>
        <dbReference type="Proteomes" id="UP001295444"/>
    </source>
</evidence>
<sequence>MADQHLTSTQYGMDTEQHTSELGNCLKAETCSGSCNKPHACPHIHERETTKPGFYASHSPTREPVHGTARLHPSKSQSNWGAAKLHTLLNATGAESRSRGASAETNTNGKRHVNAQGIG</sequence>
<feature type="region of interest" description="Disordered" evidence="1">
    <location>
        <begin position="92"/>
        <end position="119"/>
    </location>
</feature>
<proteinExistence type="predicted"/>
<reference evidence="2" key="1">
    <citation type="submission" date="2022-03" db="EMBL/GenBank/DDBJ databases">
        <authorList>
            <person name="Alioto T."/>
            <person name="Alioto T."/>
            <person name="Gomez Garrido J."/>
        </authorList>
    </citation>
    <scope>NUCLEOTIDE SEQUENCE</scope>
</reference>
<feature type="region of interest" description="Disordered" evidence="1">
    <location>
        <begin position="52"/>
        <end position="79"/>
    </location>
</feature>
<accession>A0AAD1RPA8</accession>
<name>A0AAD1RPA8_PELCU</name>
<dbReference type="EMBL" id="OW240914">
    <property type="protein sequence ID" value="CAH2275574.1"/>
    <property type="molecule type" value="Genomic_DNA"/>
</dbReference>
<gene>
    <name evidence="2" type="ORF">PECUL_23A044145</name>
</gene>
<dbReference type="Proteomes" id="UP001295444">
    <property type="component" value="Chromosome 03"/>
</dbReference>
<dbReference type="AlphaFoldDB" id="A0AAD1RPA8"/>
<keyword evidence="3" id="KW-1185">Reference proteome</keyword>
<evidence type="ECO:0000313" key="2">
    <source>
        <dbReference type="EMBL" id="CAH2275574.1"/>
    </source>
</evidence>